<keyword evidence="1" id="KW-1133">Transmembrane helix</keyword>
<proteinExistence type="predicted"/>
<keyword evidence="1" id="KW-0472">Membrane</keyword>
<feature type="transmembrane region" description="Helical" evidence="1">
    <location>
        <begin position="79"/>
        <end position="103"/>
    </location>
</feature>
<keyword evidence="1" id="KW-0812">Transmembrane</keyword>
<dbReference type="AlphaFoldDB" id="A0A5V0LDY6"/>
<comment type="caution">
    <text evidence="2">The sequence shown here is derived from an EMBL/GenBank/DDBJ whole genome shotgun (WGS) entry which is preliminary data.</text>
</comment>
<feature type="transmembrane region" description="Helical" evidence="1">
    <location>
        <begin position="53"/>
        <end position="72"/>
    </location>
</feature>
<evidence type="ECO:0000313" key="2">
    <source>
        <dbReference type="EMBL" id="EBS7105336.1"/>
    </source>
</evidence>
<gene>
    <name evidence="2" type="ORF">CDB15_23305</name>
</gene>
<feature type="transmembrane region" description="Helical" evidence="1">
    <location>
        <begin position="115"/>
        <end position="134"/>
    </location>
</feature>
<dbReference type="EMBL" id="AAGWJE010000172">
    <property type="protein sequence ID" value="EBS7105336.1"/>
    <property type="molecule type" value="Genomic_DNA"/>
</dbReference>
<reference evidence="2" key="1">
    <citation type="submission" date="2018-07" db="EMBL/GenBank/DDBJ databases">
        <authorList>
            <consortium name="PulseNet: The National Subtyping Network for Foodborne Disease Surveillance"/>
            <person name="Tarr C.L."/>
            <person name="Trees E."/>
            <person name="Katz L.S."/>
            <person name="Carleton-Romer H.A."/>
            <person name="Stroika S."/>
            <person name="Kucerova Z."/>
            <person name="Roache K.F."/>
            <person name="Sabol A.L."/>
            <person name="Besser J."/>
            <person name="Gerner-Smidt P."/>
        </authorList>
    </citation>
    <scope>NUCLEOTIDE SEQUENCE</scope>
    <source>
        <strain evidence="2">PNUSAS014625</strain>
    </source>
</reference>
<accession>A0A5V0LDY6</accession>
<name>A0A5V0LDY6_SALER</name>
<evidence type="ECO:0000256" key="1">
    <source>
        <dbReference type="SAM" id="Phobius"/>
    </source>
</evidence>
<feature type="transmembrane region" description="Helical" evidence="1">
    <location>
        <begin position="21"/>
        <end position="41"/>
    </location>
</feature>
<protein>
    <submittedName>
        <fullName evidence="2">Transporter</fullName>
    </submittedName>
</protein>
<organism evidence="2">
    <name type="scientific">Salmonella enterica</name>
    <name type="common">Salmonella choleraesuis</name>
    <dbReference type="NCBI Taxonomy" id="28901"/>
    <lineage>
        <taxon>Bacteria</taxon>
        <taxon>Pseudomonadati</taxon>
        <taxon>Pseudomonadota</taxon>
        <taxon>Gammaproteobacteria</taxon>
        <taxon>Enterobacterales</taxon>
        <taxon>Enterobacteriaceae</taxon>
        <taxon>Salmonella</taxon>
    </lineage>
</organism>
<sequence>MYYSARNVIKHPKINFKSEGYIALLLFILFSWGVLNFWNHLMQLIDEDIDSTLPSSWLIRVMLIIAAFSCLFQKRPGVLTYLVNITIGLIIIFILCVTAFHLFFNMLPDFSDFVFYYECFLLVSFCGLPICLFIRII</sequence>